<evidence type="ECO:0008006" key="4">
    <source>
        <dbReference type="Google" id="ProtNLM"/>
    </source>
</evidence>
<gene>
    <name evidence="2" type="ORF">B296_00017703</name>
</gene>
<dbReference type="PANTHER" id="PTHR11472:SF1">
    <property type="entry name" value="GENERAL TRANSCRIPTION AND DNA REPAIR FACTOR IIH HELICASE SUBUNIT XPD"/>
    <property type="match status" value="1"/>
</dbReference>
<evidence type="ECO:0000256" key="1">
    <source>
        <dbReference type="SAM" id="Phobius"/>
    </source>
</evidence>
<dbReference type="EMBL" id="AMZH03003349">
    <property type="protein sequence ID" value="RRT72615.1"/>
    <property type="molecule type" value="Genomic_DNA"/>
</dbReference>
<dbReference type="InterPro" id="IPR027417">
    <property type="entry name" value="P-loop_NTPase"/>
</dbReference>
<evidence type="ECO:0000313" key="2">
    <source>
        <dbReference type="EMBL" id="RRT72615.1"/>
    </source>
</evidence>
<keyword evidence="1" id="KW-0812">Transmembrane</keyword>
<proteinExistence type="predicted"/>
<name>A0A427A8R8_ENSVE</name>
<dbReference type="Gene3D" id="3.40.50.300">
    <property type="entry name" value="P-loop containing nucleotide triphosphate hydrolases"/>
    <property type="match status" value="1"/>
</dbReference>
<evidence type="ECO:0000313" key="3">
    <source>
        <dbReference type="Proteomes" id="UP000287651"/>
    </source>
</evidence>
<dbReference type="GO" id="GO:0045951">
    <property type="term" value="P:positive regulation of mitotic recombination"/>
    <property type="evidence" value="ECO:0007669"/>
    <property type="project" value="TreeGrafter"/>
</dbReference>
<dbReference type="InterPro" id="IPR045028">
    <property type="entry name" value="DinG/Rad3-like"/>
</dbReference>
<comment type="caution">
    <text evidence="2">The sequence shown here is derived from an EMBL/GenBank/DDBJ whole genome shotgun (WGS) entry which is preliminary data.</text>
</comment>
<dbReference type="GO" id="GO:0006366">
    <property type="term" value="P:transcription by RNA polymerase II"/>
    <property type="evidence" value="ECO:0007669"/>
    <property type="project" value="TreeGrafter"/>
</dbReference>
<dbReference type="AlphaFoldDB" id="A0A427A8R8"/>
<keyword evidence="1" id="KW-0472">Membrane</keyword>
<reference evidence="2 3" key="1">
    <citation type="journal article" date="2014" name="Agronomy (Basel)">
        <title>A Draft Genome Sequence for Ensete ventricosum, the Drought-Tolerant Tree Against Hunger.</title>
        <authorList>
            <person name="Harrison J."/>
            <person name="Moore K.A."/>
            <person name="Paszkiewicz K."/>
            <person name="Jones T."/>
            <person name="Grant M."/>
            <person name="Ambacheew D."/>
            <person name="Muzemil S."/>
            <person name="Studholme D.J."/>
        </authorList>
    </citation>
    <scope>NUCLEOTIDE SEQUENCE [LARGE SCALE GENOMIC DNA]</scope>
</reference>
<feature type="transmembrane region" description="Helical" evidence="1">
    <location>
        <begin position="72"/>
        <end position="94"/>
    </location>
</feature>
<dbReference type="GO" id="GO:0005634">
    <property type="term" value="C:nucleus"/>
    <property type="evidence" value="ECO:0007669"/>
    <property type="project" value="TreeGrafter"/>
</dbReference>
<accession>A0A427A8R8</accession>
<keyword evidence="1" id="KW-1133">Transmembrane helix</keyword>
<dbReference type="GO" id="GO:0003684">
    <property type="term" value="F:damaged DNA binding"/>
    <property type="evidence" value="ECO:0007669"/>
    <property type="project" value="TreeGrafter"/>
</dbReference>
<protein>
    <recommendedName>
        <fullName evidence="4">ATP-dependent helicase C-terminal domain-containing protein</fullName>
    </recommendedName>
</protein>
<sequence>MKAQFGRKVQGDRCYQTAYRIQPSCRRFGTKRKFAQYVWSYFDIQYSSDQLPVSTKFDMRSDPGVVRNYGRLLLEMVAAVPDGIVCFFVSYSYMDGIVNSWNEMGILQVIN</sequence>
<dbReference type="PANTHER" id="PTHR11472">
    <property type="entry name" value="DNA REPAIR DEAD HELICASE RAD3/XP-D SUBFAMILY MEMBER"/>
    <property type="match status" value="1"/>
</dbReference>
<dbReference type="Proteomes" id="UP000287651">
    <property type="component" value="Unassembled WGS sequence"/>
</dbReference>
<dbReference type="GO" id="GO:0003678">
    <property type="term" value="F:DNA helicase activity"/>
    <property type="evidence" value="ECO:0007669"/>
    <property type="project" value="TreeGrafter"/>
</dbReference>
<organism evidence="2 3">
    <name type="scientific">Ensete ventricosum</name>
    <name type="common">Abyssinian banana</name>
    <name type="synonym">Musa ensete</name>
    <dbReference type="NCBI Taxonomy" id="4639"/>
    <lineage>
        <taxon>Eukaryota</taxon>
        <taxon>Viridiplantae</taxon>
        <taxon>Streptophyta</taxon>
        <taxon>Embryophyta</taxon>
        <taxon>Tracheophyta</taxon>
        <taxon>Spermatophyta</taxon>
        <taxon>Magnoliopsida</taxon>
        <taxon>Liliopsida</taxon>
        <taxon>Zingiberales</taxon>
        <taxon>Musaceae</taxon>
        <taxon>Ensete</taxon>
    </lineage>
</organism>